<evidence type="ECO:0000256" key="5">
    <source>
        <dbReference type="PIRSR" id="PIRSR605493-1"/>
    </source>
</evidence>
<dbReference type="InterPro" id="IPR005493">
    <property type="entry name" value="RraA/RraA-like"/>
</dbReference>
<dbReference type="GO" id="GO:0046872">
    <property type="term" value="F:metal ion binding"/>
    <property type="evidence" value="ECO:0007669"/>
    <property type="project" value="UniProtKB-KW"/>
</dbReference>
<dbReference type="PANTHER" id="PTHR33254">
    <property type="entry name" value="4-HYDROXY-4-METHYL-2-OXOGLUTARATE ALDOLASE 3-RELATED"/>
    <property type="match status" value="1"/>
</dbReference>
<keyword evidence="5" id="KW-0479">Metal-binding</keyword>
<protein>
    <recommendedName>
        <fullName evidence="2">Putative 4-hydroxy-4-methyl-2-oxoglutarate aldolase</fullName>
    </recommendedName>
    <alternativeName>
        <fullName evidence="3">Regulator of ribonuclease activity homolog</fullName>
    </alternativeName>
    <alternativeName>
        <fullName evidence="4">RraA-like protein</fullName>
    </alternativeName>
</protein>
<dbReference type="RefSeq" id="WP_161142741.1">
    <property type="nucleotide sequence ID" value="NZ_SPKJ01000167.1"/>
</dbReference>
<dbReference type="AlphaFoldDB" id="A0A964WVN4"/>
<comment type="cofactor">
    <cofactor evidence="1">
        <name>a divalent metal cation</name>
        <dbReference type="ChEBI" id="CHEBI:60240"/>
    </cofactor>
</comment>
<dbReference type="PANTHER" id="PTHR33254:SF4">
    <property type="entry name" value="4-HYDROXY-4-METHYL-2-OXOGLUTARATE ALDOLASE 3-RELATED"/>
    <property type="match status" value="1"/>
</dbReference>
<dbReference type="InterPro" id="IPR036704">
    <property type="entry name" value="RraA/RraA-like_sf"/>
</dbReference>
<dbReference type="Pfam" id="PF03737">
    <property type="entry name" value="RraA-like"/>
    <property type="match status" value="1"/>
</dbReference>
<accession>A0A964WVN4</accession>
<feature type="binding site" evidence="5">
    <location>
        <position position="129"/>
    </location>
    <ligand>
        <name>substrate</name>
    </ligand>
</feature>
<dbReference type="Proteomes" id="UP000773614">
    <property type="component" value="Unassembled WGS sequence"/>
</dbReference>
<dbReference type="OrthoDB" id="8912551at2"/>
<reference evidence="6" key="1">
    <citation type="submission" date="2019-03" db="EMBL/GenBank/DDBJ databases">
        <title>Afifella sp. nov., isolated from activated sludge.</title>
        <authorList>
            <person name="Li Q."/>
            <person name="Liu Y."/>
        </authorList>
    </citation>
    <scope>NUCLEOTIDE SEQUENCE</scope>
    <source>
        <strain evidence="6">L72</strain>
    </source>
</reference>
<dbReference type="Gene3D" id="3.50.30.40">
    <property type="entry name" value="Ribonuclease E inhibitor RraA/RraA-like"/>
    <property type="match status" value="1"/>
</dbReference>
<evidence type="ECO:0000256" key="1">
    <source>
        <dbReference type="ARBA" id="ARBA00001968"/>
    </source>
</evidence>
<proteinExistence type="predicted"/>
<dbReference type="SUPFAM" id="SSF89562">
    <property type="entry name" value="RraA-like"/>
    <property type="match status" value="1"/>
</dbReference>
<evidence type="ECO:0000313" key="7">
    <source>
        <dbReference type="Proteomes" id="UP000773614"/>
    </source>
</evidence>
<sequence length="234" mass="25013">MTESRSEALARLGAYRTPMVYDAIERFGIRPKNEGYTDGSLKCLFPALGAFVGYAWTGKIVGELPEAEGERILPWREVWRHLGAAPRPSIAVVQDLDQPAGRGCAWGDVGVAIFQALGCVAAVTNGSARDVREVEALGFGLLAGGLVVGHAHVRFVEVGTPVKVGGLVVRPGDLVHADEHGALVIPPEVDLGELVRVIDHVIAAEARVKEYCRAPGFDIDALDELHTWSMETAG</sequence>
<comment type="cofactor">
    <cofactor evidence="5">
        <name>Mg(2+)</name>
        <dbReference type="ChEBI" id="CHEBI:18420"/>
    </cofactor>
</comment>
<keyword evidence="7" id="KW-1185">Reference proteome</keyword>
<evidence type="ECO:0000256" key="3">
    <source>
        <dbReference type="ARBA" id="ARBA00029596"/>
    </source>
</evidence>
<evidence type="ECO:0000256" key="4">
    <source>
        <dbReference type="ARBA" id="ARBA00030169"/>
    </source>
</evidence>
<organism evidence="6 7">
    <name type="scientific">Propylenella binzhouense</name>
    <dbReference type="NCBI Taxonomy" id="2555902"/>
    <lineage>
        <taxon>Bacteria</taxon>
        <taxon>Pseudomonadati</taxon>
        <taxon>Pseudomonadota</taxon>
        <taxon>Alphaproteobacteria</taxon>
        <taxon>Hyphomicrobiales</taxon>
        <taxon>Propylenellaceae</taxon>
        <taxon>Propylenella</taxon>
    </lineage>
</organism>
<evidence type="ECO:0000256" key="2">
    <source>
        <dbReference type="ARBA" id="ARBA00016549"/>
    </source>
</evidence>
<feature type="binding site" evidence="5">
    <location>
        <position position="130"/>
    </location>
    <ligand>
        <name>Mg(2+)</name>
        <dbReference type="ChEBI" id="CHEBI:18420"/>
    </ligand>
</feature>
<dbReference type="EMBL" id="SPKJ01000167">
    <property type="protein sequence ID" value="MYZ50422.1"/>
    <property type="molecule type" value="Genomic_DNA"/>
</dbReference>
<name>A0A964WVN4_9HYPH</name>
<keyword evidence="5" id="KW-0460">Magnesium</keyword>
<evidence type="ECO:0000313" key="6">
    <source>
        <dbReference type="EMBL" id="MYZ50422.1"/>
    </source>
</evidence>
<comment type="caution">
    <text evidence="6">The sequence shown here is derived from an EMBL/GenBank/DDBJ whole genome shotgun (WGS) entry which is preliminary data.</text>
</comment>
<gene>
    <name evidence="6" type="ORF">E4O86_22225</name>
</gene>